<accession>Q16BA1</accession>
<feature type="transmembrane region" description="Helical" evidence="1">
    <location>
        <begin position="7"/>
        <end position="29"/>
    </location>
</feature>
<dbReference type="OrthoDB" id="7510999at2"/>
<keyword evidence="1" id="KW-0812">Transmembrane</keyword>
<evidence type="ECO:0000313" key="2">
    <source>
        <dbReference type="EMBL" id="ABG30742.1"/>
    </source>
</evidence>
<evidence type="ECO:0008006" key="4">
    <source>
        <dbReference type="Google" id="ProtNLM"/>
    </source>
</evidence>
<dbReference type="Proteomes" id="UP000007029">
    <property type="component" value="Chromosome"/>
</dbReference>
<dbReference type="HOGENOM" id="CLU_183057_1_0_5"/>
<evidence type="ECO:0000256" key="1">
    <source>
        <dbReference type="SAM" id="Phobius"/>
    </source>
</evidence>
<protein>
    <recommendedName>
        <fullName evidence="4">CTP synthetase</fullName>
    </recommendedName>
</protein>
<dbReference type="KEGG" id="rde:RD1_1083"/>
<gene>
    <name evidence="2" type="ordered locus">RD1_1083</name>
</gene>
<name>Q16BA1_ROSDO</name>
<keyword evidence="1" id="KW-0472">Membrane</keyword>
<dbReference type="AlphaFoldDB" id="Q16BA1"/>
<dbReference type="EMBL" id="CP000362">
    <property type="protein sequence ID" value="ABG30742.1"/>
    <property type="molecule type" value="Genomic_DNA"/>
</dbReference>
<keyword evidence="1" id="KW-1133">Transmembrane helix</keyword>
<dbReference type="eggNOG" id="ENOG5032Q8V">
    <property type="taxonomic scope" value="Bacteria"/>
</dbReference>
<dbReference type="RefSeq" id="WP_011567364.1">
    <property type="nucleotide sequence ID" value="NC_008209.1"/>
</dbReference>
<reference evidence="2 3" key="1">
    <citation type="journal article" date="2007" name="J. Bacteriol.">
        <title>The complete genome sequence of Roseobacter denitrificans reveals a mixotrophic rather than photosynthetic metabolism.</title>
        <authorList>
            <person name="Swingley W.D."/>
            <person name="Sadekar S."/>
            <person name="Mastrian S.D."/>
            <person name="Matthies H.J."/>
            <person name="Hao J."/>
            <person name="Ramos H."/>
            <person name="Acharya C.R."/>
            <person name="Conrad A.L."/>
            <person name="Taylor H.L."/>
            <person name="Dejesa L.C."/>
            <person name="Shah M.K."/>
            <person name="O'huallachain M.E."/>
            <person name="Lince M.T."/>
            <person name="Blankenship R.E."/>
            <person name="Beatty J.T."/>
            <person name="Touchman J.W."/>
        </authorList>
    </citation>
    <scope>NUCLEOTIDE SEQUENCE [LARGE SCALE GENOMIC DNA]</scope>
    <source>
        <strain evidence="3">ATCC 33942 / OCh 114</strain>
    </source>
</reference>
<sequence length="59" mass="5760">MLRIALILYSIVATTFAGTAVIAVLTTGLTGTMPIVVAAVAGAVLAAPASYILAGKITG</sequence>
<evidence type="ECO:0000313" key="3">
    <source>
        <dbReference type="Proteomes" id="UP000007029"/>
    </source>
</evidence>
<dbReference type="STRING" id="375451.RD1_1083"/>
<proteinExistence type="predicted"/>
<keyword evidence="3" id="KW-1185">Reference proteome</keyword>
<organism evidence="2 3">
    <name type="scientific">Roseobacter denitrificans (strain ATCC 33942 / OCh 114)</name>
    <name type="common">Erythrobacter sp. (strain OCh 114)</name>
    <name type="synonym">Roseobacter denitrificans</name>
    <dbReference type="NCBI Taxonomy" id="375451"/>
    <lineage>
        <taxon>Bacteria</taxon>
        <taxon>Pseudomonadati</taxon>
        <taxon>Pseudomonadota</taxon>
        <taxon>Alphaproteobacteria</taxon>
        <taxon>Rhodobacterales</taxon>
        <taxon>Roseobacteraceae</taxon>
        <taxon>Roseobacter</taxon>
    </lineage>
</organism>
<feature type="transmembrane region" description="Helical" evidence="1">
    <location>
        <begin position="35"/>
        <end position="54"/>
    </location>
</feature>